<keyword evidence="3" id="KW-1185">Reference proteome</keyword>
<gene>
    <name evidence="2" type="ORF">Dda_6504</name>
</gene>
<sequence>MEKDANNWIDGSQDRSTAPVNKREERRWKKMKQRTSWRTAGTTLMPEQVPQAPTLHSPEHRST</sequence>
<dbReference type="AlphaFoldDB" id="A0AAD6ITX1"/>
<evidence type="ECO:0000313" key="2">
    <source>
        <dbReference type="EMBL" id="KAJ6258463.1"/>
    </source>
</evidence>
<evidence type="ECO:0000313" key="3">
    <source>
        <dbReference type="Proteomes" id="UP001221413"/>
    </source>
</evidence>
<name>A0AAD6ITX1_DREDA</name>
<dbReference type="EMBL" id="JAQGDS010000008">
    <property type="protein sequence ID" value="KAJ6258463.1"/>
    <property type="molecule type" value="Genomic_DNA"/>
</dbReference>
<protein>
    <submittedName>
        <fullName evidence="2">Uncharacterized protein</fullName>
    </submittedName>
</protein>
<reference evidence="2" key="1">
    <citation type="submission" date="2023-01" db="EMBL/GenBank/DDBJ databases">
        <title>The chitinases involved in constricting ring structure development in the nematode-trapping fungus Drechslerella dactyloides.</title>
        <authorList>
            <person name="Wang R."/>
            <person name="Zhang L."/>
            <person name="Tang P."/>
            <person name="Li S."/>
            <person name="Liang L."/>
        </authorList>
    </citation>
    <scope>NUCLEOTIDE SEQUENCE</scope>
    <source>
        <strain evidence="2">YMF1.00031</strain>
    </source>
</reference>
<dbReference type="Proteomes" id="UP001221413">
    <property type="component" value="Unassembled WGS sequence"/>
</dbReference>
<feature type="region of interest" description="Disordered" evidence="1">
    <location>
        <begin position="1"/>
        <end position="63"/>
    </location>
</feature>
<accession>A0AAD6ITX1</accession>
<evidence type="ECO:0000256" key="1">
    <source>
        <dbReference type="SAM" id="MobiDB-lite"/>
    </source>
</evidence>
<comment type="caution">
    <text evidence="2">The sequence shown here is derived from an EMBL/GenBank/DDBJ whole genome shotgun (WGS) entry which is preliminary data.</text>
</comment>
<organism evidence="2 3">
    <name type="scientific">Drechslerella dactyloides</name>
    <name type="common">Nematode-trapping fungus</name>
    <name type="synonym">Arthrobotrys dactyloides</name>
    <dbReference type="NCBI Taxonomy" id="74499"/>
    <lineage>
        <taxon>Eukaryota</taxon>
        <taxon>Fungi</taxon>
        <taxon>Dikarya</taxon>
        <taxon>Ascomycota</taxon>
        <taxon>Pezizomycotina</taxon>
        <taxon>Orbiliomycetes</taxon>
        <taxon>Orbiliales</taxon>
        <taxon>Orbiliaceae</taxon>
        <taxon>Drechslerella</taxon>
    </lineage>
</organism>
<proteinExistence type="predicted"/>